<comment type="subcellular location">
    <subcellularLocation>
        <location evidence="1">Membrane</location>
        <topology evidence="1">Single-pass membrane protein</topology>
    </subcellularLocation>
</comment>
<dbReference type="RefSeq" id="WP_271090930.1">
    <property type="nucleotide sequence ID" value="NZ_JAPJZH010000011.1"/>
</dbReference>
<organism evidence="5 6">
    <name type="scientific">Hoeflea poritis</name>
    <dbReference type="NCBI Taxonomy" id="2993659"/>
    <lineage>
        <taxon>Bacteria</taxon>
        <taxon>Pseudomonadati</taxon>
        <taxon>Pseudomonadota</taxon>
        <taxon>Alphaproteobacteria</taxon>
        <taxon>Hyphomicrobiales</taxon>
        <taxon>Rhizobiaceae</taxon>
        <taxon>Hoeflea</taxon>
    </lineage>
</organism>
<gene>
    <name evidence="5" type="ORF">OOZ53_17305</name>
</gene>
<protein>
    <submittedName>
        <fullName evidence="5">SPFH/Band 7/PHB domain protein</fullName>
    </submittedName>
</protein>
<dbReference type="SUPFAM" id="SSF117892">
    <property type="entry name" value="Band 7/SPFH domain"/>
    <property type="match status" value="1"/>
</dbReference>
<feature type="domain" description="Band 7" evidence="4">
    <location>
        <begin position="23"/>
        <end position="181"/>
    </location>
</feature>
<dbReference type="Proteomes" id="UP001148313">
    <property type="component" value="Unassembled WGS sequence"/>
</dbReference>
<proteinExistence type="predicted"/>
<keyword evidence="3" id="KW-0812">Transmembrane</keyword>
<evidence type="ECO:0000256" key="1">
    <source>
        <dbReference type="ARBA" id="ARBA00004167"/>
    </source>
</evidence>
<dbReference type="CDD" id="cd08829">
    <property type="entry name" value="SPFH_paraslipin"/>
    <property type="match status" value="1"/>
</dbReference>
<keyword evidence="6" id="KW-1185">Reference proteome</keyword>
<evidence type="ECO:0000256" key="2">
    <source>
        <dbReference type="SAM" id="MobiDB-lite"/>
    </source>
</evidence>
<name>A0ABT4VR24_9HYPH</name>
<dbReference type="EMBL" id="JAPJZH010000011">
    <property type="protein sequence ID" value="MDA4847121.1"/>
    <property type="molecule type" value="Genomic_DNA"/>
</dbReference>
<feature type="transmembrane region" description="Helical" evidence="3">
    <location>
        <begin position="6"/>
        <end position="25"/>
    </location>
</feature>
<dbReference type="PANTHER" id="PTHR43327">
    <property type="entry name" value="STOMATIN-LIKE PROTEIN 2, MITOCHONDRIAL"/>
    <property type="match status" value="1"/>
</dbReference>
<feature type="region of interest" description="Disordered" evidence="2">
    <location>
        <begin position="306"/>
        <end position="331"/>
    </location>
</feature>
<dbReference type="PRINTS" id="PR00721">
    <property type="entry name" value="STOMATIN"/>
</dbReference>
<dbReference type="Pfam" id="PF01145">
    <property type="entry name" value="Band_7"/>
    <property type="match status" value="1"/>
</dbReference>
<dbReference type="InterPro" id="IPR001107">
    <property type="entry name" value="Band_7"/>
</dbReference>
<keyword evidence="3" id="KW-0472">Membrane</keyword>
<evidence type="ECO:0000256" key="3">
    <source>
        <dbReference type="SAM" id="Phobius"/>
    </source>
</evidence>
<dbReference type="InterPro" id="IPR001972">
    <property type="entry name" value="Stomatin_HflK_fam"/>
</dbReference>
<dbReference type="SMART" id="SM00244">
    <property type="entry name" value="PHB"/>
    <property type="match status" value="1"/>
</dbReference>
<reference evidence="5" key="1">
    <citation type="submission" date="2022-11" db="EMBL/GenBank/DDBJ databases">
        <title>Hoeflea poritis sp. nov., isolated from scleractinian coral Porites lutea.</title>
        <authorList>
            <person name="Zhang G."/>
            <person name="Wei Q."/>
            <person name="Cai L."/>
        </authorList>
    </citation>
    <scope>NUCLEOTIDE SEQUENCE</scope>
    <source>
        <strain evidence="5">E7-10</strain>
    </source>
</reference>
<evidence type="ECO:0000313" key="6">
    <source>
        <dbReference type="Proteomes" id="UP001148313"/>
    </source>
</evidence>
<keyword evidence="3" id="KW-1133">Transmembrane helix</keyword>
<dbReference type="InterPro" id="IPR036013">
    <property type="entry name" value="Band_7/SPFH_dom_sf"/>
</dbReference>
<accession>A0ABT4VR24</accession>
<sequence>MPFSGFDIAVLVFVVLVVLVLFAGIKTIPQGFNYTVERFGRYTKTLEPGLNLIIPFVDRVGARMNMMEQVLDVPTQEVITKDNASVAADAVAFYQVLNAPQAAYQVNNLETALLNLTMTNIRSVMGSMDLDELLSNRDAINDRLLRVVDEAASPWGIKITRVEIKDINPPNDLVDAMARQMKAERDKRAEVLEAEGSRNAQILRAEGAKQAAILEAEGTREAAFREAEARERLAEAEAKATKVVSDAIAVGDVQAINYFVAQKYTEAIQSIGTARNQKIVLMPMEASSLIGSLGGIGAIAKEVFGEGGQPASGSTQRRGSVPSAGFRDDET</sequence>
<comment type="caution">
    <text evidence="5">The sequence shown here is derived from an EMBL/GenBank/DDBJ whole genome shotgun (WGS) entry which is preliminary data.</text>
</comment>
<dbReference type="PANTHER" id="PTHR43327:SF10">
    <property type="entry name" value="STOMATIN-LIKE PROTEIN 2, MITOCHONDRIAL"/>
    <property type="match status" value="1"/>
</dbReference>
<dbReference type="InterPro" id="IPR050710">
    <property type="entry name" value="Band7/mec-2_domain"/>
</dbReference>
<evidence type="ECO:0000259" key="4">
    <source>
        <dbReference type="SMART" id="SM00244"/>
    </source>
</evidence>
<dbReference type="Gene3D" id="3.30.479.30">
    <property type="entry name" value="Band 7 domain"/>
    <property type="match status" value="1"/>
</dbReference>
<evidence type="ECO:0000313" key="5">
    <source>
        <dbReference type="EMBL" id="MDA4847121.1"/>
    </source>
</evidence>